<dbReference type="OrthoDB" id="292926at2759"/>
<reference evidence="2" key="1">
    <citation type="submission" date="2021-01" db="EMBL/GenBank/DDBJ databases">
        <authorList>
            <consortium name="Genoscope - CEA"/>
            <person name="William W."/>
        </authorList>
    </citation>
    <scope>NUCLEOTIDE SEQUENCE</scope>
</reference>
<organism evidence="2 3">
    <name type="scientific">Paramecium octaurelia</name>
    <dbReference type="NCBI Taxonomy" id="43137"/>
    <lineage>
        <taxon>Eukaryota</taxon>
        <taxon>Sar</taxon>
        <taxon>Alveolata</taxon>
        <taxon>Ciliophora</taxon>
        <taxon>Intramacronucleata</taxon>
        <taxon>Oligohymenophorea</taxon>
        <taxon>Peniculida</taxon>
        <taxon>Parameciidae</taxon>
        <taxon>Paramecium</taxon>
    </lineage>
</organism>
<evidence type="ECO:0000313" key="3">
    <source>
        <dbReference type="Proteomes" id="UP000683925"/>
    </source>
</evidence>
<gene>
    <name evidence="2" type="ORF">POCTA_138.1.T0780141</name>
</gene>
<feature type="coiled-coil region" evidence="1">
    <location>
        <begin position="722"/>
        <end position="759"/>
    </location>
</feature>
<dbReference type="OMA" id="YSIFEND"/>
<name>A0A8S1W8E5_PAROT</name>
<sequence length="1036" mass="124604">MFESKSDLIVENCLKHQVPDNLEEFSFQIEEWMYKQKSNRALFISEEDGNDIQFLISHWIKKMNKDLIIPYFVEHENQNYHHAIYYVLSRLKAQFNISQRVEIEGEKLKQFFQYWLEFYNRELQNQVFCEAKCVYKRLILIFQGIDRFRDSNGEVRVSYWLPKVLPENIKIIVTGKTDSKAFEYYKTQGGSIVNIDWSKNEYLERLITFDSLYRMYRRMPRKLQEQTLFSMSFEAILTNSSDEFQSINKDIFMHLENVKKESDFYNLLISAFLKYYPEIHYSQMLSVLTYVFKGISIEEIAQICNCDKQNFLVVYEFFKIFLMEKQQIYCIFSLVFKNVLSNYFPHNKTLFQSFIIVIEHSQNSIRKLEELIYQYSKGKRYFKLKEVLINIESFLLYCTPYHKFELCHLWQTLEQNGYDLVMEYNKAVDNFQAFYKPTNEGLFYIILQISRFLREYSIFENDHTPPYKHPQLRGQSIDFDEIGLYNELKELKMIAKKKKKIMNEEYFPSQITNIETLNMDIKANRDYFINYYMSQFDQGLVQEYINTKQENVLDKIIRNTRNQQFYYYKRWVWVQFPWLSLTQKNNYSKLMEQYSINSIPLQDELQLNQKAIKLAQIAKQTQQMKEHNSSKLPSINSSIRQRRYSPLEISRITNIPKTRADSEHTKSTERSVKKCTLPSIQKMQYQKKLDQIVYQKYNCQVLKNRLKEYNTIRQNLYPDELSAETQKALETTKKLSEELKKQQENLQVIQQEMKRINIIWKLCQQNQDCNDRAQQLVQHSKNLDRLVQEQVIWIKDCNEKLGEIKLKQKIELKKQQVEKKQQQQQQQQQSLRRFTFIQNMPTSAGMLSNIDTSYIQDSYKKQLQISSSLINETSETRIKFVRLKTGKVEDRLDSHTQELVTQLLDLGIEDVNKNKSKVIEFCDMITKHDELHLEIQNREQRLMHLRNSKQELMIFVKILQTQKKPKISTNNDQYYSSYQQDDVIRQNDYKIQNLKQLQQHLAVIKFYNNNLHQLFQSIQKADPNISQITQLLQKMI</sequence>
<keyword evidence="1" id="KW-0175">Coiled coil</keyword>
<accession>A0A8S1W8E5</accession>
<feature type="coiled-coil region" evidence="1">
    <location>
        <begin position="803"/>
        <end position="830"/>
    </location>
</feature>
<protein>
    <submittedName>
        <fullName evidence="2">Uncharacterized protein</fullName>
    </submittedName>
</protein>
<proteinExistence type="predicted"/>
<dbReference type="EMBL" id="CAJJDP010000077">
    <property type="protein sequence ID" value="CAD8182146.1"/>
    <property type="molecule type" value="Genomic_DNA"/>
</dbReference>
<evidence type="ECO:0000313" key="2">
    <source>
        <dbReference type="EMBL" id="CAD8182146.1"/>
    </source>
</evidence>
<keyword evidence="3" id="KW-1185">Reference proteome</keyword>
<evidence type="ECO:0000256" key="1">
    <source>
        <dbReference type="SAM" id="Coils"/>
    </source>
</evidence>
<comment type="caution">
    <text evidence="2">The sequence shown here is derived from an EMBL/GenBank/DDBJ whole genome shotgun (WGS) entry which is preliminary data.</text>
</comment>
<dbReference type="Proteomes" id="UP000683925">
    <property type="component" value="Unassembled WGS sequence"/>
</dbReference>
<dbReference type="AlphaFoldDB" id="A0A8S1W8E5"/>